<sequence>MKSDKFIGLILALAGLFCIAFPIATSISVEIIVGACFFVGAIFTLFQSPRQKGGWDKAIYLAIAVLYAIGGFIMLAYPVQGTFMLTMVIGAIFLTQGIFTLFYWAAKKKRHANTSMTLLNGIVNILLGAIILLNINAGLGFIGLLVGINLLFTGITILMQPSLPKEEI</sequence>
<name>A0ABU4WFF6_9BACT</name>
<proteinExistence type="predicted"/>
<evidence type="ECO:0000313" key="3">
    <source>
        <dbReference type="Proteomes" id="UP001275932"/>
    </source>
</evidence>
<feature type="transmembrane region" description="Helical" evidence="1">
    <location>
        <begin position="83"/>
        <end position="105"/>
    </location>
</feature>
<dbReference type="PANTHER" id="PTHR34989">
    <property type="entry name" value="PROTEIN HDED"/>
    <property type="match status" value="1"/>
</dbReference>
<dbReference type="RefSeq" id="WP_370396386.1">
    <property type="nucleotide sequence ID" value="NZ_JALBUT010000002.1"/>
</dbReference>
<gene>
    <name evidence="2" type="ORF">MOX91_01910</name>
</gene>
<protein>
    <submittedName>
        <fullName evidence="2">DUF308 domain-containing protein</fullName>
    </submittedName>
</protein>
<reference evidence="2 3" key="1">
    <citation type="submission" date="2022-03" db="EMBL/GenBank/DDBJ databases">
        <title>Novel taxa within the pig intestine.</title>
        <authorList>
            <person name="Wylensek D."/>
            <person name="Bishof K."/>
            <person name="Afrizal A."/>
            <person name="Clavel T."/>
        </authorList>
    </citation>
    <scope>NUCLEOTIDE SEQUENCE [LARGE SCALE GENOMIC DNA]</scope>
    <source>
        <strain evidence="2 3">CLA-KB-P66</strain>
    </source>
</reference>
<evidence type="ECO:0000313" key="2">
    <source>
        <dbReference type="EMBL" id="MDX8414939.1"/>
    </source>
</evidence>
<accession>A0ABU4WFF6</accession>
<feature type="transmembrane region" description="Helical" evidence="1">
    <location>
        <begin position="117"/>
        <end position="135"/>
    </location>
</feature>
<keyword evidence="1" id="KW-0812">Transmembrane</keyword>
<keyword evidence="1" id="KW-0472">Membrane</keyword>
<dbReference type="EMBL" id="JALBUT010000002">
    <property type="protein sequence ID" value="MDX8414939.1"/>
    <property type="molecule type" value="Genomic_DNA"/>
</dbReference>
<feature type="transmembrane region" description="Helical" evidence="1">
    <location>
        <begin position="30"/>
        <end position="46"/>
    </location>
</feature>
<dbReference type="InterPro" id="IPR005325">
    <property type="entry name" value="DUF308_memb"/>
</dbReference>
<feature type="transmembrane region" description="Helical" evidence="1">
    <location>
        <begin position="58"/>
        <end position="77"/>
    </location>
</feature>
<feature type="transmembrane region" description="Helical" evidence="1">
    <location>
        <begin position="141"/>
        <end position="159"/>
    </location>
</feature>
<dbReference type="Proteomes" id="UP001275932">
    <property type="component" value="Unassembled WGS sequence"/>
</dbReference>
<comment type="caution">
    <text evidence="2">The sequence shown here is derived from an EMBL/GenBank/DDBJ whole genome shotgun (WGS) entry which is preliminary data.</text>
</comment>
<keyword evidence="1" id="KW-1133">Transmembrane helix</keyword>
<evidence type="ECO:0000256" key="1">
    <source>
        <dbReference type="SAM" id="Phobius"/>
    </source>
</evidence>
<organism evidence="2 3">
    <name type="scientific">Intestinicryptomonas porci</name>
    <dbReference type="NCBI Taxonomy" id="2926320"/>
    <lineage>
        <taxon>Bacteria</taxon>
        <taxon>Pseudomonadati</taxon>
        <taxon>Verrucomicrobiota</taxon>
        <taxon>Opitutia</taxon>
        <taxon>Opitutales</taxon>
        <taxon>Intestinicryptomonaceae</taxon>
        <taxon>Intestinicryptomonas</taxon>
    </lineage>
</organism>
<dbReference type="InterPro" id="IPR052712">
    <property type="entry name" value="Acid_resist_chaperone_HdeD"/>
</dbReference>
<keyword evidence="3" id="KW-1185">Reference proteome</keyword>
<dbReference type="PANTHER" id="PTHR34989:SF1">
    <property type="entry name" value="PROTEIN HDED"/>
    <property type="match status" value="1"/>
</dbReference>
<dbReference type="Pfam" id="PF03729">
    <property type="entry name" value="DUF308"/>
    <property type="match status" value="1"/>
</dbReference>